<dbReference type="AlphaFoldDB" id="A0A2P2Q145"/>
<sequence length="48" mass="5527">MTWLLMGVYILDTSLLTFKSKTLVVLTFPHLLNCILQDQVYLEVTVLV</sequence>
<accession>A0A2P2Q145</accession>
<proteinExistence type="predicted"/>
<name>A0A2P2Q145_RHIMU</name>
<reference evidence="1" key="1">
    <citation type="submission" date="2018-02" db="EMBL/GenBank/DDBJ databases">
        <title>Rhizophora mucronata_Transcriptome.</title>
        <authorList>
            <person name="Meera S.P."/>
            <person name="Sreeshan A."/>
            <person name="Augustine A."/>
        </authorList>
    </citation>
    <scope>NUCLEOTIDE SEQUENCE</scope>
    <source>
        <tissue evidence="1">Leaf</tissue>
    </source>
</reference>
<organism evidence="1">
    <name type="scientific">Rhizophora mucronata</name>
    <name type="common">Asiatic mangrove</name>
    <dbReference type="NCBI Taxonomy" id="61149"/>
    <lineage>
        <taxon>Eukaryota</taxon>
        <taxon>Viridiplantae</taxon>
        <taxon>Streptophyta</taxon>
        <taxon>Embryophyta</taxon>
        <taxon>Tracheophyta</taxon>
        <taxon>Spermatophyta</taxon>
        <taxon>Magnoliopsida</taxon>
        <taxon>eudicotyledons</taxon>
        <taxon>Gunneridae</taxon>
        <taxon>Pentapetalae</taxon>
        <taxon>rosids</taxon>
        <taxon>fabids</taxon>
        <taxon>Malpighiales</taxon>
        <taxon>Rhizophoraceae</taxon>
        <taxon>Rhizophora</taxon>
    </lineage>
</organism>
<evidence type="ECO:0000313" key="1">
    <source>
        <dbReference type="EMBL" id="MBX60704.1"/>
    </source>
</evidence>
<dbReference type="EMBL" id="GGEC01080220">
    <property type="protein sequence ID" value="MBX60704.1"/>
    <property type="molecule type" value="Transcribed_RNA"/>
</dbReference>
<protein>
    <submittedName>
        <fullName evidence="1">Uncharacterized protein</fullName>
    </submittedName>
</protein>